<accession>A0ABW9Z5E5</accession>
<proteinExistence type="predicted"/>
<reference evidence="3" key="1">
    <citation type="submission" date="2020-01" db="EMBL/GenBank/DDBJ databases">
        <title>Sphingomonas sp. strain CSW-10.</title>
        <authorList>
            <person name="Chen W.-M."/>
        </authorList>
    </citation>
    <scope>NUCLEOTIDE SEQUENCE [LARGE SCALE GENOMIC DNA]</scope>
    <source>
        <strain evidence="3">NST-5</strain>
    </source>
</reference>
<dbReference type="EMBL" id="JAABLM010000002">
    <property type="protein sequence ID" value="NBL64068.1"/>
    <property type="molecule type" value="Genomic_DNA"/>
</dbReference>
<dbReference type="Pfam" id="PF10592">
    <property type="entry name" value="AIPR"/>
    <property type="match status" value="1"/>
</dbReference>
<dbReference type="InterPro" id="IPR018891">
    <property type="entry name" value="AIPR_C"/>
</dbReference>
<evidence type="ECO:0000313" key="2">
    <source>
        <dbReference type="EMBL" id="NBL64068.1"/>
    </source>
</evidence>
<dbReference type="RefSeq" id="WP_166535889.1">
    <property type="nucleotide sequence ID" value="NZ_JAABLM010000002.1"/>
</dbReference>
<sequence length="568" mass="64867">MDRITQSFIKELLETEELTSKGESKDFEKLANYSIISNEYNKTFDLNFVTIGDGDDTGVDGISIIVNGVLVENTEEIDDLIEKNGTIEVDFTFIQSKTSSNFSTSELNTFIFGVKDFFSISPKLRRNESLQKFADLANHIYNNAPKLKNNPTCKLFYVTTGKWVGDTNLIAIIESGKEDLESTNLFDSIDIIPIGARELATYYRKTKESVSTTITFTNRLTIPEISGISEAYIGLIPYSEFLKIVANEDQNLLNVFEDNVRDFQGENNDVNSGIASTITNEGSEIFSVLNNGITIVASKISPTGNQFTITDYQIVNGCQTSNVLYNNRNSTNTPNVVIPIKLIATEDDEIKTRITLATNNQTPIKKEQLASLTQFQRSLEQFYNSYENDNKLYYERRSKQYNSDTTVIKSRVITVPYQIKSFAGMFLNEPHNVTSYFGSIVRKLNDGKIQIFDNDHSYFPYYTSAYAYYKLETLFKRGLVDSSYRKVKFHLLMLFRMLNEKEDMPRLNSKKMEQYCKVLLDILYDDDKAIKAFKKCCKVIDEADFDKADKQDVKLVSKTKNLIDYIEK</sequence>
<name>A0ABW9Z5E5_9FLAO</name>
<protein>
    <submittedName>
        <fullName evidence="2">AIPR protein</fullName>
    </submittedName>
</protein>
<gene>
    <name evidence="2" type="ORF">GV828_02505</name>
</gene>
<feature type="domain" description="Abortive phage infection protein C-terminal" evidence="1">
    <location>
        <begin position="256"/>
        <end position="540"/>
    </location>
</feature>
<comment type="caution">
    <text evidence="2">The sequence shown here is derived from an EMBL/GenBank/DDBJ whole genome shotgun (WGS) entry which is preliminary data.</text>
</comment>
<organism evidence="2 3">
    <name type="scientific">Flavobacterium ichthyis</name>
    <dbReference type="NCBI Taxonomy" id="2698827"/>
    <lineage>
        <taxon>Bacteria</taxon>
        <taxon>Pseudomonadati</taxon>
        <taxon>Bacteroidota</taxon>
        <taxon>Flavobacteriia</taxon>
        <taxon>Flavobacteriales</taxon>
        <taxon>Flavobacteriaceae</taxon>
        <taxon>Flavobacterium</taxon>
    </lineage>
</organism>
<evidence type="ECO:0000259" key="1">
    <source>
        <dbReference type="Pfam" id="PF10592"/>
    </source>
</evidence>
<dbReference type="Proteomes" id="UP000798602">
    <property type="component" value="Unassembled WGS sequence"/>
</dbReference>
<keyword evidence="3" id="KW-1185">Reference proteome</keyword>
<evidence type="ECO:0000313" key="3">
    <source>
        <dbReference type="Proteomes" id="UP000798602"/>
    </source>
</evidence>